<evidence type="ECO:0000256" key="6">
    <source>
        <dbReference type="ARBA" id="ARBA00023136"/>
    </source>
</evidence>
<reference evidence="8" key="2">
    <citation type="submission" date="2025-08" db="UniProtKB">
        <authorList>
            <consortium name="Ensembl"/>
        </authorList>
    </citation>
    <scope>IDENTIFICATION</scope>
    <source>
        <strain evidence="8">breed Abyssinian</strain>
    </source>
</reference>
<dbReference type="GeneTree" id="ENSGT00940000162843"/>
<dbReference type="Ensembl" id="ENSFCTT00005002194.1">
    <property type="protein sequence ID" value="ENSFCTP00005001214.1"/>
    <property type="gene ID" value="ENSFCTG00005000834.1"/>
</dbReference>
<proteinExistence type="inferred from homology"/>
<evidence type="ECO:0008006" key="10">
    <source>
        <dbReference type="Google" id="ProtNLM"/>
    </source>
</evidence>
<comment type="similarity">
    <text evidence="2">Belongs to the TEX28 family.</text>
</comment>
<keyword evidence="5" id="KW-0175">Coiled coil</keyword>
<keyword evidence="6" id="KW-0472">Membrane</keyword>
<keyword evidence="4" id="KW-1133">Transmembrane helix</keyword>
<keyword evidence="9" id="KW-1185">Reference proteome</keyword>
<evidence type="ECO:0000256" key="4">
    <source>
        <dbReference type="ARBA" id="ARBA00022989"/>
    </source>
</evidence>
<feature type="region of interest" description="Disordered" evidence="7">
    <location>
        <begin position="118"/>
        <end position="156"/>
    </location>
</feature>
<evidence type="ECO:0000256" key="5">
    <source>
        <dbReference type="ARBA" id="ARBA00023054"/>
    </source>
</evidence>
<evidence type="ECO:0000256" key="1">
    <source>
        <dbReference type="ARBA" id="ARBA00004370"/>
    </source>
</evidence>
<evidence type="ECO:0000256" key="7">
    <source>
        <dbReference type="SAM" id="MobiDB-lite"/>
    </source>
</evidence>
<dbReference type="Pfam" id="PF10267">
    <property type="entry name" value="Tmemb_cc2"/>
    <property type="match status" value="2"/>
</dbReference>
<dbReference type="InterPro" id="IPR019394">
    <property type="entry name" value="TEX28/TMCC"/>
</dbReference>
<dbReference type="PANTHER" id="PTHR17613">
    <property type="entry name" value="CEREBRAL PROTEIN-11-RELATED"/>
    <property type="match status" value="1"/>
</dbReference>
<reference evidence="8" key="3">
    <citation type="submission" date="2025-09" db="UniProtKB">
        <authorList>
            <consortium name="Ensembl"/>
        </authorList>
    </citation>
    <scope>IDENTIFICATION</scope>
    <source>
        <strain evidence="8">breed Abyssinian</strain>
    </source>
</reference>
<accession>A0ABI7VSY7</accession>
<dbReference type="Proteomes" id="UP000823872">
    <property type="component" value="Chromosome X"/>
</dbReference>
<evidence type="ECO:0000256" key="2">
    <source>
        <dbReference type="ARBA" id="ARBA00008108"/>
    </source>
</evidence>
<keyword evidence="3" id="KW-0812">Transmembrane</keyword>
<evidence type="ECO:0000313" key="8">
    <source>
        <dbReference type="Ensembl" id="ENSFCTP00005001214.1"/>
    </source>
</evidence>
<reference evidence="8 9" key="1">
    <citation type="submission" date="2021-02" db="EMBL/GenBank/DDBJ databases">
        <title>Safari Cat Assemblies.</title>
        <authorList>
            <person name="Bredemeyer K.R."/>
            <person name="Murphy W.J."/>
        </authorList>
    </citation>
    <scope>NUCLEOTIDE SEQUENCE [LARGE SCALE GENOMIC DNA]</scope>
</reference>
<gene>
    <name evidence="8" type="primary">TEX28</name>
</gene>
<organism evidence="8 9">
    <name type="scientific">Felis catus</name>
    <name type="common">Cat</name>
    <name type="synonym">Felis silvestris catus</name>
    <dbReference type="NCBI Taxonomy" id="9685"/>
    <lineage>
        <taxon>Eukaryota</taxon>
        <taxon>Metazoa</taxon>
        <taxon>Chordata</taxon>
        <taxon>Craniata</taxon>
        <taxon>Vertebrata</taxon>
        <taxon>Euteleostomi</taxon>
        <taxon>Mammalia</taxon>
        <taxon>Eutheria</taxon>
        <taxon>Laurasiatheria</taxon>
        <taxon>Carnivora</taxon>
        <taxon>Feliformia</taxon>
        <taxon>Felidae</taxon>
        <taxon>Felinae</taxon>
        <taxon>Felis</taxon>
    </lineage>
</organism>
<comment type="subcellular location">
    <subcellularLocation>
        <location evidence="1">Membrane</location>
    </subcellularLocation>
</comment>
<protein>
    <recommendedName>
        <fullName evidence="10">Testis expressed 28</fullName>
    </recommendedName>
</protein>
<dbReference type="PANTHER" id="PTHR17613:SF10">
    <property type="entry name" value="TESTIS-SPECIFIC PROTEIN TEX28"/>
    <property type="match status" value="1"/>
</dbReference>
<feature type="compositionally biased region" description="Low complexity" evidence="7">
    <location>
        <begin position="305"/>
        <end position="316"/>
    </location>
</feature>
<feature type="region of interest" description="Disordered" evidence="7">
    <location>
        <begin position="355"/>
        <end position="377"/>
    </location>
</feature>
<name>A0ABI7VSY7_FELCA</name>
<sequence>FPMQAEYTKSPSAAILSDVSSCGSLSSSEDDGELARNLQDSVKHRVLYLSEQRRLEKASREENTVGYLKLVSKADRHHAPHIWQDFEKVNQCAFATIAQIERRLCHCHRQLQGLEGGWRPQGLAPKAESSPRHCRRPSEKAPSSESPRPGGEDCLSTDLSDIVRHLPLASHFPALWPGKSWGTKRVAQQRNLLSRQMKEDLREVRELHLSFQVSYPSLKESRLMGLQVSLASLQEQKCRQASVEEQVNEHVQGYPDDICHLEQNLAHAEEKMVYLSYDGAKEIWVTGPFAVTGHAHTLPGRRSHWPPSSRPSSAPCAPAPPPPLSSGPHTCAALVLIGLGALAWQKRRAVSATDRQAWVPSRWRRRSEEPKPLAGGP</sequence>
<feature type="region of interest" description="Disordered" evidence="7">
    <location>
        <begin position="298"/>
        <end position="325"/>
    </location>
</feature>
<evidence type="ECO:0000256" key="3">
    <source>
        <dbReference type="ARBA" id="ARBA00022692"/>
    </source>
</evidence>
<evidence type="ECO:0000313" key="9">
    <source>
        <dbReference type="Proteomes" id="UP000823872"/>
    </source>
</evidence>